<evidence type="ECO:0000259" key="12">
    <source>
        <dbReference type="Pfam" id="PF03016"/>
    </source>
</evidence>
<dbReference type="GO" id="GO:0005985">
    <property type="term" value="P:sucrose metabolic process"/>
    <property type="evidence" value="ECO:0007669"/>
    <property type="project" value="InterPro"/>
</dbReference>
<dbReference type="SUPFAM" id="SSF53756">
    <property type="entry name" value="UDP-Glycosyltransferase/glycogen phosphorylase"/>
    <property type="match status" value="2"/>
</dbReference>
<evidence type="ECO:0000259" key="13">
    <source>
        <dbReference type="Pfam" id="PF05116"/>
    </source>
</evidence>
<feature type="domain" description="Glycosyl transferase family 1" evidence="10">
    <location>
        <begin position="746"/>
        <end position="821"/>
    </location>
</feature>
<feature type="region of interest" description="Disordered" evidence="8">
    <location>
        <begin position="96"/>
        <end position="128"/>
    </location>
</feature>
<dbReference type="InterPro" id="IPR001296">
    <property type="entry name" value="Glyco_trans_1"/>
</dbReference>
<dbReference type="InterPro" id="IPR000368">
    <property type="entry name" value="Sucrose_synth_GT-B1"/>
</dbReference>
<evidence type="ECO:0000256" key="8">
    <source>
        <dbReference type="SAM" id="MobiDB-lite"/>
    </source>
</evidence>
<keyword evidence="9" id="KW-1133">Transmembrane helix</keyword>
<feature type="domain" description="Sucrose synthase first GT-B" evidence="11">
    <location>
        <begin position="169"/>
        <end position="443"/>
    </location>
</feature>
<comment type="catalytic activity">
    <reaction evidence="7">
        <text>beta-D-fructose 6-phosphate + UDP-alpha-D-glucose = sucrose 6(F)-phosphate + UDP + H(+)</text>
        <dbReference type="Rhea" id="RHEA:22172"/>
        <dbReference type="ChEBI" id="CHEBI:15378"/>
        <dbReference type="ChEBI" id="CHEBI:57634"/>
        <dbReference type="ChEBI" id="CHEBI:57723"/>
        <dbReference type="ChEBI" id="CHEBI:58223"/>
        <dbReference type="ChEBI" id="CHEBI:58885"/>
        <dbReference type="EC" id="2.4.1.14"/>
    </reaction>
</comment>
<protein>
    <recommendedName>
        <fullName evidence="4">sucrose-phosphate synthase</fullName>
        <ecNumber evidence="4">2.4.1.14</ecNumber>
    </recommendedName>
</protein>
<evidence type="ECO:0000256" key="1">
    <source>
        <dbReference type="ARBA" id="ARBA00005027"/>
    </source>
</evidence>
<evidence type="ECO:0000256" key="3">
    <source>
        <dbReference type="ARBA" id="ARBA00011774"/>
    </source>
</evidence>
<comment type="similarity">
    <text evidence="2">Belongs to the glycosyltransferase 1 family.</text>
</comment>
<dbReference type="Gene3D" id="3.40.50.1000">
    <property type="entry name" value="HAD superfamily/HAD-like"/>
    <property type="match status" value="1"/>
</dbReference>
<dbReference type="Pfam" id="PF00534">
    <property type="entry name" value="Glycos_transf_1"/>
    <property type="match status" value="1"/>
</dbReference>
<evidence type="ECO:0000256" key="6">
    <source>
        <dbReference type="ARBA" id="ARBA00022679"/>
    </source>
</evidence>
<reference evidence="14" key="1">
    <citation type="submission" date="2020-08" db="EMBL/GenBank/DDBJ databases">
        <title>Plant Genome Project.</title>
        <authorList>
            <person name="Zhang R.-G."/>
        </authorList>
    </citation>
    <scope>NUCLEOTIDE SEQUENCE</scope>
    <source>
        <strain evidence="14">WSP0</strain>
        <tissue evidence="14">Leaf</tissue>
    </source>
</reference>
<dbReference type="Gene3D" id="3.40.50.2000">
    <property type="entry name" value="Glycogen Phosphorylase B"/>
    <property type="match status" value="4"/>
</dbReference>
<comment type="pathway">
    <text evidence="1">Glycan biosynthesis; sucrose biosynthesis; sucrose from D-fructose 6-phosphate and UDP-alpha-D-glucose: step 1/2.</text>
</comment>
<keyword evidence="6" id="KW-0808">Transferase</keyword>
<dbReference type="GO" id="GO:0046524">
    <property type="term" value="F:sucrose-phosphate synthase activity"/>
    <property type="evidence" value="ECO:0007669"/>
    <property type="project" value="UniProtKB-EC"/>
</dbReference>
<accession>A0AAV6LFZ5</accession>
<gene>
    <name evidence="14" type="ORF">RHGRI_005549</name>
</gene>
<comment type="caution">
    <text evidence="14">The sequence shown here is derived from an EMBL/GenBank/DDBJ whole genome shotgun (WGS) entry which is preliminary data.</text>
</comment>
<dbReference type="PANTHER" id="PTHR46039">
    <property type="entry name" value="SUCROSE-PHOSPHATE SYNTHASE 3-RELATED"/>
    <property type="match status" value="1"/>
</dbReference>
<feature type="region of interest" description="Disordered" evidence="8">
    <location>
        <begin position="711"/>
        <end position="736"/>
    </location>
</feature>
<dbReference type="InterPro" id="IPR023214">
    <property type="entry name" value="HAD_sf"/>
</dbReference>
<feature type="region of interest" description="Disordered" evidence="8">
    <location>
        <begin position="847"/>
        <end position="870"/>
    </location>
</feature>
<keyword evidence="9" id="KW-0812">Transmembrane</keyword>
<dbReference type="InterPro" id="IPR012819">
    <property type="entry name" value="SPS_pln"/>
</dbReference>
<feature type="domain" description="Exostosin GT47" evidence="12">
    <location>
        <begin position="1231"/>
        <end position="1386"/>
    </location>
</feature>
<name>A0AAV6LFZ5_9ERIC</name>
<keyword evidence="9" id="KW-0472">Membrane</keyword>
<evidence type="ECO:0000259" key="11">
    <source>
        <dbReference type="Pfam" id="PF00862"/>
    </source>
</evidence>
<feature type="transmembrane region" description="Helical" evidence="9">
    <location>
        <begin position="625"/>
        <end position="643"/>
    </location>
</feature>
<evidence type="ECO:0000313" key="14">
    <source>
        <dbReference type="EMBL" id="KAG5562857.1"/>
    </source>
</evidence>
<dbReference type="Proteomes" id="UP000823749">
    <property type="component" value="Chromosome 2"/>
</dbReference>
<evidence type="ECO:0000256" key="5">
    <source>
        <dbReference type="ARBA" id="ARBA00022676"/>
    </source>
</evidence>
<dbReference type="Gene3D" id="3.90.1070.10">
    <property type="match status" value="1"/>
</dbReference>
<dbReference type="InterPro" id="IPR006380">
    <property type="entry name" value="SPP-like_dom"/>
</dbReference>
<dbReference type="Pfam" id="PF00862">
    <property type="entry name" value="GT-B_Sucrose_synth"/>
    <property type="match status" value="1"/>
</dbReference>
<feature type="domain" description="Exostosin GT47" evidence="12">
    <location>
        <begin position="1530"/>
        <end position="1684"/>
    </location>
</feature>
<comment type="subunit">
    <text evidence="3">Homodimer or homotetramer.</text>
</comment>
<dbReference type="EMBL" id="JACTNZ010000002">
    <property type="protein sequence ID" value="KAG5562857.1"/>
    <property type="molecule type" value="Genomic_DNA"/>
</dbReference>
<proteinExistence type="inferred from homology"/>
<dbReference type="InterPro" id="IPR040911">
    <property type="entry name" value="Exostosin_GT47"/>
</dbReference>
<dbReference type="EC" id="2.4.1.14" evidence="4"/>
<dbReference type="Pfam" id="PF03016">
    <property type="entry name" value="Exostosin_GT47"/>
    <property type="match status" value="2"/>
</dbReference>
<sequence>MAGNDWINSYLEAILDVGPPLGDPKSSLLLRERGRFSPTRYFVEEVITGFDETDLHRSWVQASAIRDSQERNTRLENMCWRIWNLARKKKQLEGEEAQRTAKWRVERERGRREATADMSEDLSEGEKGDLVSDISTQVGTPRGRMHRIHSVDAMENWANQQKEKKLYIVLHGLIRGENMELGRDSDTGGQVKYVVELARALGAMPGVYRVDLLTRQVAAPDVDWSYGEPTEMLSPLKPENDIQATGESGGAYIVRIPFGPKDKYISKELLWPHIPEFVDGALGHIIQMSKVLGEQIGGGEPVWPVAIHGHYADAGDSAALLSGALNVPMLLTGHSLGRDKLEQLLKQGRQSREEVNATYRIMRRIEAEELSLDASDIVITSTRQEIEEQWRLYDGFDPVLERKLRARIKRNVSCYGRFMPRMVVIPPGMEFHHIVPHDADMEREIEGDEDNPESPDPPVWSEIMRFFSNPRKPMILALARPDPKKNITTLVKAFGECKPLRELANLTLIMGNRDAIDEMSSTNASVLLSILKLIDKYDLYGQVAYPKHHKQHEVADIYRLAAKTKGGVAWIYLVICSLSLLICVVCFCALYGTPNMTVGLALTMIAQTSMAIFDNVLIKNHGNEFWIVPLFTMSYVLLTVAFGRDAQYQYLHPRPPAYLPPAGGPLPGGDLGSPFSSRRSPVAGSHPPNLAIVGLPRTFFCFSFLSPGGGLSGPPPTSGPPEADNHPLNRRRRTGGERERIVMARGVFINPAFIEPFGLTLIEAAAHGLPMVATKNGGPVDINKVLDNGLLVDPHDQQSIADALLKLVSNKQLWVRCRQNGLNNIHLFSWPEHCKTYLSRITSCKPRKPQWQKSDDGFETSESDSPGDSLRDIKDLSLNLKLSLDGEKIEGSGTFDNALDSEENTTDGNSRLVNAVLELSKDAEKNPERAGSIEKADSNTSKSLTLRRRKFIFVIALDFEMNSDFLDSMKVIVEAAADNNAGSIGFILSTASSISEIISLLESGGLSPMDFDAFICNSGSELYYPSSNSEGGPSGLPVIPDFDYHLHIGYRWGGEGLRKTLVRWAANINERKGAEGEQIVEDESGSATHCCAFKLAHPEMVPPAKELRKLLRIQGLRCHAIYCQNGTKINVIPVLASRAQALRQVADDQEKDHSQPEGIIFPKFTSFKDLYSNGTTTQSTIESSNVRRLEKGLARARAAIRKAVRTRRYKSNRVESFIPRAANPNLYTNFIRVLCNANASEGFLPVRDVSLPEIKIPYGKLGPPHLGQPLDHRSILAFFAGGEHGYVRRQLFKYWEGQKDCDIQVHMYLPKTLNYFELMGQTKFCLCPSGYEVASPRVVESIYAGCVPVIVSDSYVLPFSDVLDWSKFSVHVPVSKIPEIKNILQGISTEKYLVMQKRVMEIGKKDCFERVEEGLARARAAILKAIRTRSYSSYKNEDFIPRGSIYKNPYAFHQSYIEMEKRLKVWTYKEGEPPLFHIGPMQDIYSIEGQFIDEIERAKSPFRARNPDEALVFFLPGPDISTSNPKLFKNFIRVLCNANTSEGFKPSRDVSLPEIKMPYKELGPPHLGQPPNNRSILAFFAGGEHGHVRKTLLKIWKNKDNDIQVHEYLPKTLDYFALMGKAKFCLCPSGYEVASPRVVESIYAECIPVIISYGYVLPFSDVLDWREFSIHVPVSKIPEIKTILLGISMDKYLKMQERVKQVQRHFLVNQPAQPFDLLQMVLHSVWLRRLNIRLPTTVSEQEIQLIGL</sequence>
<dbReference type="InterPro" id="IPR044161">
    <property type="entry name" value="SPS"/>
</dbReference>
<evidence type="ECO:0000256" key="2">
    <source>
        <dbReference type="ARBA" id="ARBA00006530"/>
    </source>
</evidence>
<evidence type="ECO:0000313" key="15">
    <source>
        <dbReference type="Proteomes" id="UP000823749"/>
    </source>
</evidence>
<dbReference type="Pfam" id="PF05116">
    <property type="entry name" value="S6PP"/>
    <property type="match status" value="1"/>
</dbReference>
<feature type="transmembrane region" description="Helical" evidence="9">
    <location>
        <begin position="569"/>
        <end position="592"/>
    </location>
</feature>
<organism evidence="14 15">
    <name type="scientific">Rhododendron griersonianum</name>
    <dbReference type="NCBI Taxonomy" id="479676"/>
    <lineage>
        <taxon>Eukaryota</taxon>
        <taxon>Viridiplantae</taxon>
        <taxon>Streptophyta</taxon>
        <taxon>Embryophyta</taxon>
        <taxon>Tracheophyta</taxon>
        <taxon>Spermatophyta</taxon>
        <taxon>Magnoliopsida</taxon>
        <taxon>eudicotyledons</taxon>
        <taxon>Gunneridae</taxon>
        <taxon>Pentapetalae</taxon>
        <taxon>asterids</taxon>
        <taxon>Ericales</taxon>
        <taxon>Ericaceae</taxon>
        <taxon>Ericoideae</taxon>
        <taxon>Rhodoreae</taxon>
        <taxon>Rhododendron</taxon>
    </lineage>
</organism>
<evidence type="ECO:0000256" key="7">
    <source>
        <dbReference type="ARBA" id="ARBA00047471"/>
    </source>
</evidence>
<keyword evidence="15" id="KW-1185">Reference proteome</keyword>
<dbReference type="NCBIfam" id="TIGR02468">
    <property type="entry name" value="sucrsPsyn_pln"/>
    <property type="match status" value="1"/>
</dbReference>
<feature type="domain" description="Sucrose phosphatase-like" evidence="13">
    <location>
        <begin position="951"/>
        <end position="1147"/>
    </location>
</feature>
<feature type="compositionally biased region" description="Basic and acidic residues" evidence="8">
    <location>
        <begin position="96"/>
        <end position="115"/>
    </location>
</feature>
<evidence type="ECO:0000256" key="9">
    <source>
        <dbReference type="SAM" id="Phobius"/>
    </source>
</evidence>
<keyword evidence="5" id="KW-0328">Glycosyltransferase</keyword>
<dbReference type="PANTHER" id="PTHR46039:SF7">
    <property type="entry name" value="SUCROSE-PHOSPHATE SYNTHASE 2-RELATED"/>
    <property type="match status" value="1"/>
</dbReference>
<feature type="transmembrane region" description="Helical" evidence="9">
    <location>
        <begin position="598"/>
        <end position="618"/>
    </location>
</feature>
<evidence type="ECO:0000256" key="4">
    <source>
        <dbReference type="ARBA" id="ARBA00012536"/>
    </source>
</evidence>
<evidence type="ECO:0000259" key="10">
    <source>
        <dbReference type="Pfam" id="PF00534"/>
    </source>
</evidence>